<name>A0A428ZH56_KIBAR</name>
<evidence type="ECO:0000313" key="2">
    <source>
        <dbReference type="Proteomes" id="UP000287547"/>
    </source>
</evidence>
<dbReference type="AlphaFoldDB" id="A0A428ZH56"/>
<organism evidence="1 2">
    <name type="scientific">Kibdelosporangium aridum</name>
    <dbReference type="NCBI Taxonomy" id="2030"/>
    <lineage>
        <taxon>Bacteria</taxon>
        <taxon>Bacillati</taxon>
        <taxon>Actinomycetota</taxon>
        <taxon>Actinomycetes</taxon>
        <taxon>Pseudonocardiales</taxon>
        <taxon>Pseudonocardiaceae</taxon>
        <taxon>Kibdelosporangium</taxon>
    </lineage>
</organism>
<protein>
    <submittedName>
        <fullName evidence="1">Uncharacterized protein</fullName>
    </submittedName>
</protein>
<sequence length="151" mass="16239">MTALRAKRELRLQIKPSTAAVGNVDGGWWPWSTDPAAEFPALVMALSSWVGPARQMAYHPVDWDPVQSTLIVENWAVTLARSCDIPANTVVVTGPNRKRIRLLVVPPTTPGGAARAVLRAASRSDTVATVDQILASNGVSPRERPNTGPRP</sequence>
<dbReference type="Proteomes" id="UP000287547">
    <property type="component" value="Unassembled WGS sequence"/>
</dbReference>
<dbReference type="EMBL" id="QHKI01000006">
    <property type="protein sequence ID" value="RSM87409.1"/>
    <property type="molecule type" value="Genomic_DNA"/>
</dbReference>
<accession>A0A428ZH56</accession>
<reference evidence="1 2" key="1">
    <citation type="submission" date="2018-05" db="EMBL/GenBank/DDBJ databases">
        <title>Evolution of GPA BGCs.</title>
        <authorList>
            <person name="Waglechner N."/>
            <person name="Wright G.D."/>
        </authorList>
    </citation>
    <scope>NUCLEOTIDE SEQUENCE [LARGE SCALE GENOMIC DNA]</scope>
    <source>
        <strain evidence="1 2">A82846</strain>
    </source>
</reference>
<dbReference type="Pfam" id="PF19457">
    <property type="entry name" value="DUF5994"/>
    <property type="match status" value="1"/>
</dbReference>
<dbReference type="InterPro" id="IPR046036">
    <property type="entry name" value="DUF5994"/>
</dbReference>
<evidence type="ECO:0000313" key="1">
    <source>
        <dbReference type="EMBL" id="RSM87409.1"/>
    </source>
</evidence>
<comment type="caution">
    <text evidence="1">The sequence shown here is derived from an EMBL/GenBank/DDBJ whole genome shotgun (WGS) entry which is preliminary data.</text>
</comment>
<proteinExistence type="predicted"/>
<gene>
    <name evidence="1" type="ORF">DMH04_10240</name>
</gene>